<dbReference type="AlphaFoldDB" id="X1RAD6"/>
<evidence type="ECO:0000256" key="1">
    <source>
        <dbReference type="SAM" id="MobiDB-lite"/>
    </source>
</evidence>
<proteinExistence type="predicted"/>
<gene>
    <name evidence="2" type="ORF">S12H4_10527</name>
</gene>
<comment type="caution">
    <text evidence="2">The sequence shown here is derived from an EMBL/GenBank/DDBJ whole genome shotgun (WGS) entry which is preliminary data.</text>
</comment>
<organism evidence="2">
    <name type="scientific">marine sediment metagenome</name>
    <dbReference type="NCBI Taxonomy" id="412755"/>
    <lineage>
        <taxon>unclassified sequences</taxon>
        <taxon>metagenomes</taxon>
        <taxon>ecological metagenomes</taxon>
    </lineage>
</organism>
<name>X1RAD6_9ZZZZ</name>
<accession>X1RAD6</accession>
<feature type="non-terminal residue" evidence="2">
    <location>
        <position position="1"/>
    </location>
</feature>
<reference evidence="2" key="1">
    <citation type="journal article" date="2014" name="Front. Microbiol.">
        <title>High frequency of phylogenetically diverse reductive dehalogenase-homologous genes in deep subseafloor sedimentary metagenomes.</title>
        <authorList>
            <person name="Kawai M."/>
            <person name="Futagami T."/>
            <person name="Toyoda A."/>
            <person name="Takaki Y."/>
            <person name="Nishi S."/>
            <person name="Hori S."/>
            <person name="Arai W."/>
            <person name="Tsubouchi T."/>
            <person name="Morono Y."/>
            <person name="Uchiyama I."/>
            <person name="Ito T."/>
            <person name="Fujiyama A."/>
            <person name="Inagaki F."/>
            <person name="Takami H."/>
        </authorList>
    </citation>
    <scope>NUCLEOTIDE SEQUENCE</scope>
    <source>
        <strain evidence="2">Expedition CK06-06</strain>
    </source>
</reference>
<protein>
    <submittedName>
        <fullName evidence="2">Uncharacterized protein</fullName>
    </submittedName>
</protein>
<evidence type="ECO:0000313" key="2">
    <source>
        <dbReference type="EMBL" id="GAI63961.1"/>
    </source>
</evidence>
<sequence length="246" mass="28585">LALKDTFWHIDITINRLLAPQDDLYKRPFQYKKKGWGQVERIETITDGTPTTTREPKRKRRTRKGESEIKTGDAWSFREDNGHIILPWGSHYGLWKKTLLRSIIAQKRERYNTAPLALIKVYPLWLDVGKTPCESRKDKKLPERVLEKRHVAGKTNVMVEVFFDWIANRRVQFLMRVDGENPINDEKIIALIKTINTLDDIGPSRRGSVTVNVMKKIKLSEKEMRCLEKNELKDLEIPIGPVGTIA</sequence>
<dbReference type="EMBL" id="BARW01004518">
    <property type="protein sequence ID" value="GAI63961.1"/>
    <property type="molecule type" value="Genomic_DNA"/>
</dbReference>
<feature type="region of interest" description="Disordered" evidence="1">
    <location>
        <begin position="46"/>
        <end position="67"/>
    </location>
</feature>